<dbReference type="InterPro" id="IPR036273">
    <property type="entry name" value="CRAL/TRIO_N_dom_sf"/>
</dbReference>
<protein>
    <submittedName>
        <fullName evidence="3">Alpha-tocopherol transfer protein-like</fullName>
    </submittedName>
</protein>
<dbReference type="PANTHER" id="PTHR10174:SF130">
    <property type="entry name" value="ALPHA-TOCOPHEROL TRANSFER PROTEIN-LIKE"/>
    <property type="match status" value="1"/>
</dbReference>
<organism evidence="2 3">
    <name type="scientific">Saccoglossus kowalevskii</name>
    <name type="common">Acorn worm</name>
    <dbReference type="NCBI Taxonomy" id="10224"/>
    <lineage>
        <taxon>Eukaryota</taxon>
        <taxon>Metazoa</taxon>
        <taxon>Hemichordata</taxon>
        <taxon>Enteropneusta</taxon>
        <taxon>Harrimaniidae</taxon>
        <taxon>Saccoglossus</taxon>
    </lineage>
</organism>
<dbReference type="SMART" id="SM01100">
    <property type="entry name" value="CRAL_TRIO_N"/>
    <property type="match status" value="1"/>
</dbReference>
<sequence>METDHEPYVWTLSEKLAETAKRELGETPDVRTKALAEIRKRLHDRPDLLCPKDNLFLLAFLRARKFEVDRAFTLLVNWCTMRTNRKDLYGDFTAASIRDAMETGFMATLSFKDNLGRSISIYRAGTWDVEKFTLYDLIKVPLMLMDLRIRDEEVQINGVVTIIDMEGIGMHHMTHIGPRMARKIAPIINQDSIPVRVKAIHFINESRLLDVVLAMIKPFMKKKVKERIHTHAHDLSSLHAKVPAMILPCEYGGLTSSRDDLIQMVVAKALAHEEVIKEFTKYGIKKVKNSDGSVAGNGGVS</sequence>
<dbReference type="Pfam" id="PF00650">
    <property type="entry name" value="CRAL_TRIO"/>
    <property type="match status" value="1"/>
</dbReference>
<dbReference type="SUPFAM" id="SSF46938">
    <property type="entry name" value="CRAL/TRIO N-terminal domain"/>
    <property type="match status" value="1"/>
</dbReference>
<dbReference type="InterPro" id="IPR036865">
    <property type="entry name" value="CRAL-TRIO_dom_sf"/>
</dbReference>
<reference evidence="3" key="1">
    <citation type="submission" date="2025-08" db="UniProtKB">
        <authorList>
            <consortium name="RefSeq"/>
        </authorList>
    </citation>
    <scope>IDENTIFICATION</scope>
    <source>
        <tissue evidence="3">Testes</tissue>
    </source>
</reference>
<keyword evidence="2" id="KW-1185">Reference proteome</keyword>
<dbReference type="SMART" id="SM00516">
    <property type="entry name" value="SEC14"/>
    <property type="match status" value="1"/>
</dbReference>
<evidence type="ECO:0000313" key="2">
    <source>
        <dbReference type="Proteomes" id="UP000694865"/>
    </source>
</evidence>
<name>A0ABM0GZ33_SACKO</name>
<dbReference type="CDD" id="cd00170">
    <property type="entry name" value="SEC14"/>
    <property type="match status" value="1"/>
</dbReference>
<proteinExistence type="predicted"/>
<dbReference type="PANTHER" id="PTHR10174">
    <property type="entry name" value="ALPHA-TOCOPHEROL TRANSFER PROTEIN-RELATED"/>
    <property type="match status" value="1"/>
</dbReference>
<feature type="domain" description="CRAL-TRIO" evidence="1">
    <location>
        <begin position="93"/>
        <end position="259"/>
    </location>
</feature>
<gene>
    <name evidence="3" type="primary">LOC100377049</name>
</gene>
<dbReference type="SUPFAM" id="SSF52087">
    <property type="entry name" value="CRAL/TRIO domain"/>
    <property type="match status" value="1"/>
</dbReference>
<dbReference type="Gene3D" id="1.20.5.1200">
    <property type="entry name" value="Alpha-tocopherol transfer"/>
    <property type="match status" value="1"/>
</dbReference>
<dbReference type="InterPro" id="IPR001251">
    <property type="entry name" value="CRAL-TRIO_dom"/>
</dbReference>
<evidence type="ECO:0000313" key="3">
    <source>
        <dbReference type="RefSeq" id="XP_002740576.1"/>
    </source>
</evidence>
<dbReference type="Gene3D" id="3.40.525.10">
    <property type="entry name" value="CRAL-TRIO lipid binding domain"/>
    <property type="match status" value="1"/>
</dbReference>
<dbReference type="InterPro" id="IPR011074">
    <property type="entry name" value="CRAL/TRIO_N_dom"/>
</dbReference>
<dbReference type="PRINTS" id="PR00180">
    <property type="entry name" value="CRETINALDHBP"/>
</dbReference>
<accession>A0ABM0GZ33</accession>
<dbReference type="Proteomes" id="UP000694865">
    <property type="component" value="Unplaced"/>
</dbReference>
<feature type="non-terminal residue" evidence="3">
    <location>
        <position position="301"/>
    </location>
</feature>
<dbReference type="PROSITE" id="PS50191">
    <property type="entry name" value="CRAL_TRIO"/>
    <property type="match status" value="1"/>
</dbReference>
<evidence type="ECO:0000259" key="1">
    <source>
        <dbReference type="PROSITE" id="PS50191"/>
    </source>
</evidence>
<dbReference type="RefSeq" id="XP_002740576.1">
    <property type="nucleotide sequence ID" value="XM_002740530.2"/>
</dbReference>
<dbReference type="GeneID" id="100377049"/>
<dbReference type="Gene3D" id="1.10.8.20">
    <property type="entry name" value="N-terminal domain of phosphatidylinositol transfer protein sec14p"/>
    <property type="match status" value="1"/>
</dbReference>